<dbReference type="Proteomes" id="UP000485058">
    <property type="component" value="Unassembled WGS sequence"/>
</dbReference>
<accession>A0A6A0A8B7</accession>
<comment type="caution">
    <text evidence="1">The sequence shown here is derived from an EMBL/GenBank/DDBJ whole genome shotgun (WGS) entry which is preliminary data.</text>
</comment>
<keyword evidence="2" id="KW-1185">Reference proteome</keyword>
<protein>
    <submittedName>
        <fullName evidence="1">B30.2/SPRY domain-containing protein</fullName>
    </submittedName>
</protein>
<name>A0A6A0A8B7_HAELA</name>
<organism evidence="1 2">
    <name type="scientific">Haematococcus lacustris</name>
    <name type="common">Green alga</name>
    <name type="synonym">Haematococcus pluvialis</name>
    <dbReference type="NCBI Taxonomy" id="44745"/>
    <lineage>
        <taxon>Eukaryota</taxon>
        <taxon>Viridiplantae</taxon>
        <taxon>Chlorophyta</taxon>
        <taxon>core chlorophytes</taxon>
        <taxon>Chlorophyceae</taxon>
        <taxon>CS clade</taxon>
        <taxon>Chlamydomonadales</taxon>
        <taxon>Haematococcaceae</taxon>
        <taxon>Haematococcus</taxon>
    </lineage>
</organism>
<proteinExistence type="predicted"/>
<gene>
    <name evidence="1" type="ORF">HaLaN_26889</name>
</gene>
<sequence>MNKFVDRTSSRFIRSTASGVVFMRGLERPTTVTTQQPVTAAGVHAFEVVMPVKDAKTAVGFMADPPTTSYMTPTYSSMPNYISMGGAGFVWYALQ</sequence>
<dbReference type="AlphaFoldDB" id="A0A6A0A8B7"/>
<evidence type="ECO:0000313" key="2">
    <source>
        <dbReference type="Proteomes" id="UP000485058"/>
    </source>
</evidence>
<dbReference type="EMBL" id="BLLF01003863">
    <property type="protein sequence ID" value="GFH28407.1"/>
    <property type="molecule type" value="Genomic_DNA"/>
</dbReference>
<evidence type="ECO:0000313" key="1">
    <source>
        <dbReference type="EMBL" id="GFH28407.1"/>
    </source>
</evidence>
<reference evidence="1 2" key="1">
    <citation type="submission" date="2020-02" db="EMBL/GenBank/DDBJ databases">
        <title>Draft genome sequence of Haematococcus lacustris strain NIES-144.</title>
        <authorList>
            <person name="Morimoto D."/>
            <person name="Nakagawa S."/>
            <person name="Yoshida T."/>
            <person name="Sawayama S."/>
        </authorList>
    </citation>
    <scope>NUCLEOTIDE SEQUENCE [LARGE SCALE GENOMIC DNA]</scope>
    <source>
        <strain evidence="1 2">NIES-144</strain>
    </source>
</reference>